<protein>
    <submittedName>
        <fullName evidence="3">M24 family metallopeptidase</fullName>
    </submittedName>
</protein>
<feature type="domain" description="Peptidase M24" evidence="1">
    <location>
        <begin position="160"/>
        <end position="360"/>
    </location>
</feature>
<evidence type="ECO:0000313" key="3">
    <source>
        <dbReference type="EMBL" id="MFC6886519.1"/>
    </source>
</evidence>
<sequence length="380" mass="40749">MPVHPETTARREIPRRLAARAAEAGLDAVVSLSPENIAYAAGFVIPSQPLMRWRHAAHVVTADGREAIACVDMEETTVRAARPDARVSVWAEFGGNAMECLAGLLADLGLAGGKVGIELGYLSVTDHAQLAAALPKAAFEPVDDLLARARQLKTPDELELLTRLSRISDKAIGDALGAVRAGDTEMDIAAALTRGVYEQGAQQFKLMIVATGERSQLPNVGPTTRVLEPGDVCRVEIFSVLDGYQAGVCRTAVVGDPPPEAERIYKNLVECKYLVRDAIRPGVRASAVYDAFLGKFEELGMPPIAFVGHSIGVNLHERPYLGPQGDQDLEAGMVLGMEPLVYRSGFGFGMQIKDMVAVAEDGCRLLSDVTGTDELFRIEA</sequence>
<dbReference type="InterPro" id="IPR000587">
    <property type="entry name" value="Creatinase_N"/>
</dbReference>
<dbReference type="RefSeq" id="WP_160820321.1">
    <property type="nucleotide sequence ID" value="NZ_JBHSXE010000001.1"/>
</dbReference>
<proteinExistence type="predicted"/>
<dbReference type="InterPro" id="IPR029149">
    <property type="entry name" value="Creatin/AminoP/Spt16_N"/>
</dbReference>
<reference evidence="4" key="1">
    <citation type="journal article" date="2019" name="Int. J. Syst. Evol. Microbiol.">
        <title>The Global Catalogue of Microorganisms (GCM) 10K type strain sequencing project: providing services to taxonomists for standard genome sequencing and annotation.</title>
        <authorList>
            <consortium name="The Broad Institute Genomics Platform"/>
            <consortium name="The Broad Institute Genome Sequencing Center for Infectious Disease"/>
            <person name="Wu L."/>
            <person name="Ma J."/>
        </authorList>
    </citation>
    <scope>NUCLEOTIDE SEQUENCE [LARGE SCALE GENOMIC DNA]</scope>
    <source>
        <strain evidence="4">JCM 3369</strain>
    </source>
</reference>
<accession>A0ABW2CXH4</accession>
<dbReference type="Gene3D" id="3.40.350.10">
    <property type="entry name" value="Creatinase/prolidase N-terminal domain"/>
    <property type="match status" value="1"/>
</dbReference>
<dbReference type="InterPro" id="IPR050659">
    <property type="entry name" value="Peptidase_M24B"/>
</dbReference>
<keyword evidence="4" id="KW-1185">Reference proteome</keyword>
<dbReference type="Pfam" id="PF00557">
    <property type="entry name" value="Peptidase_M24"/>
    <property type="match status" value="1"/>
</dbReference>
<dbReference type="CDD" id="cd01066">
    <property type="entry name" value="APP_MetAP"/>
    <property type="match status" value="1"/>
</dbReference>
<dbReference type="SUPFAM" id="SSF55920">
    <property type="entry name" value="Creatinase/aminopeptidase"/>
    <property type="match status" value="1"/>
</dbReference>
<evidence type="ECO:0000259" key="2">
    <source>
        <dbReference type="Pfam" id="PF01321"/>
    </source>
</evidence>
<dbReference type="Pfam" id="PF01321">
    <property type="entry name" value="Creatinase_N"/>
    <property type="match status" value="1"/>
</dbReference>
<dbReference type="InterPro" id="IPR036005">
    <property type="entry name" value="Creatinase/aminopeptidase-like"/>
</dbReference>
<dbReference type="Proteomes" id="UP001596380">
    <property type="component" value="Unassembled WGS sequence"/>
</dbReference>
<comment type="caution">
    <text evidence="3">The sequence shown here is derived from an EMBL/GenBank/DDBJ whole genome shotgun (WGS) entry which is preliminary data.</text>
</comment>
<dbReference type="InterPro" id="IPR000994">
    <property type="entry name" value="Pept_M24"/>
</dbReference>
<evidence type="ECO:0000259" key="1">
    <source>
        <dbReference type="Pfam" id="PF00557"/>
    </source>
</evidence>
<evidence type="ECO:0000313" key="4">
    <source>
        <dbReference type="Proteomes" id="UP001596380"/>
    </source>
</evidence>
<dbReference type="Gene3D" id="3.90.230.10">
    <property type="entry name" value="Creatinase/methionine aminopeptidase superfamily"/>
    <property type="match status" value="1"/>
</dbReference>
<dbReference type="EMBL" id="JBHSXS010000055">
    <property type="protein sequence ID" value="MFC6886519.1"/>
    <property type="molecule type" value="Genomic_DNA"/>
</dbReference>
<name>A0ABW2CXH4_9ACTN</name>
<gene>
    <name evidence="3" type="ORF">ACFQKB_42635</name>
</gene>
<dbReference type="PANTHER" id="PTHR46112:SF3">
    <property type="entry name" value="AMINOPEPTIDASE YPDF"/>
    <property type="match status" value="1"/>
</dbReference>
<feature type="domain" description="Creatinase N-terminal" evidence="2">
    <location>
        <begin position="16"/>
        <end position="151"/>
    </location>
</feature>
<organism evidence="3 4">
    <name type="scientific">Actinomadura yumaensis</name>
    <dbReference type="NCBI Taxonomy" id="111807"/>
    <lineage>
        <taxon>Bacteria</taxon>
        <taxon>Bacillati</taxon>
        <taxon>Actinomycetota</taxon>
        <taxon>Actinomycetes</taxon>
        <taxon>Streptosporangiales</taxon>
        <taxon>Thermomonosporaceae</taxon>
        <taxon>Actinomadura</taxon>
    </lineage>
</organism>
<dbReference type="PANTHER" id="PTHR46112">
    <property type="entry name" value="AMINOPEPTIDASE"/>
    <property type="match status" value="1"/>
</dbReference>
<dbReference type="SUPFAM" id="SSF53092">
    <property type="entry name" value="Creatinase/prolidase N-terminal domain"/>
    <property type="match status" value="1"/>
</dbReference>